<dbReference type="Pfam" id="PF03798">
    <property type="entry name" value="TRAM_LAG1_CLN8"/>
    <property type="match status" value="1"/>
</dbReference>
<evidence type="ECO:0000256" key="5">
    <source>
        <dbReference type="ARBA" id="ARBA00022824"/>
    </source>
</evidence>
<dbReference type="InterPro" id="IPR016439">
    <property type="entry name" value="Lag1/Lac1-like"/>
</dbReference>
<comment type="subcellular location">
    <subcellularLocation>
        <location evidence="1">Endoplasmic reticulum membrane</location>
        <topology evidence="1">Multi-pass membrane protein</topology>
    </subcellularLocation>
</comment>
<feature type="transmembrane region" description="Helical" evidence="11">
    <location>
        <begin position="66"/>
        <end position="89"/>
    </location>
</feature>
<dbReference type="Proteomes" id="UP001497453">
    <property type="component" value="Chromosome 2"/>
</dbReference>
<feature type="compositionally biased region" description="Basic residues" evidence="10">
    <location>
        <begin position="1"/>
        <end position="12"/>
    </location>
</feature>
<evidence type="ECO:0000256" key="1">
    <source>
        <dbReference type="ARBA" id="ARBA00004477"/>
    </source>
</evidence>
<feature type="transmembrane region" description="Helical" evidence="11">
    <location>
        <begin position="359"/>
        <end position="382"/>
    </location>
</feature>
<keyword evidence="4 9" id="KW-0812">Transmembrane</keyword>
<evidence type="ECO:0000256" key="11">
    <source>
        <dbReference type="SAM" id="Phobius"/>
    </source>
</evidence>
<feature type="transmembrane region" description="Helical" evidence="11">
    <location>
        <begin position="304"/>
        <end position="321"/>
    </location>
</feature>
<keyword evidence="7 9" id="KW-0472">Membrane</keyword>
<dbReference type="EMBL" id="OZ037945">
    <property type="protein sequence ID" value="CAL1700744.1"/>
    <property type="molecule type" value="Genomic_DNA"/>
</dbReference>
<proteinExistence type="inferred from homology"/>
<keyword evidence="5" id="KW-0256">Endoplasmic reticulum</keyword>
<reference evidence="14" key="1">
    <citation type="submission" date="2024-04" db="EMBL/GenBank/DDBJ databases">
        <authorList>
            <person name="Shaw F."/>
            <person name="Minotto A."/>
        </authorList>
    </citation>
    <scope>NUCLEOTIDE SEQUENCE [LARGE SCALE GENOMIC DNA]</scope>
</reference>
<evidence type="ECO:0000256" key="4">
    <source>
        <dbReference type="ARBA" id="ARBA00022692"/>
    </source>
</evidence>
<feature type="transmembrane region" description="Helical" evidence="11">
    <location>
        <begin position="251"/>
        <end position="270"/>
    </location>
</feature>
<feature type="transmembrane region" description="Helical" evidence="11">
    <location>
        <begin position="128"/>
        <end position="145"/>
    </location>
</feature>
<dbReference type="PANTHER" id="PTHR12560:SF11">
    <property type="entry name" value="CERAMIDE SYNTHASE LAC1-RELATED"/>
    <property type="match status" value="1"/>
</dbReference>
<keyword evidence="6 11" id="KW-1133">Transmembrane helix</keyword>
<evidence type="ECO:0000256" key="9">
    <source>
        <dbReference type="PROSITE-ProRule" id="PRU00205"/>
    </source>
</evidence>
<evidence type="ECO:0000313" key="14">
    <source>
        <dbReference type="Proteomes" id="UP001497453"/>
    </source>
</evidence>
<evidence type="ECO:0000256" key="2">
    <source>
        <dbReference type="ARBA" id="ARBA00009808"/>
    </source>
</evidence>
<sequence>MAQKNSVKKRARAGTLQNIETDPTHHITGSFGPQTPLDAPPSPRRKQSPNHIYTESRGLWGDIKSLRWVVVPSSALKLLLIPLVLSVFWELLAPYVVPKGTPNPFSALLFISHKVPSSTPDDPRYQKGYLDLVFVVYYIIFWSFFRQTVTIHICRPLARWFGINKEAKLDRFGEQAYAVVYFTITGVWGLIIMSKLPTWWYQTEHFWLEYPHWQMIPQLKAYYLMQAAYWCQQLMVLLLGLEKPRKDYHELVAHHLVTLWLVGWSYLVNLTFIGNAVYISMDIPDVLLGFSKLLNYIQYDRTKIVSFLVFLFVWTYFRHWLNLVMLHSVWTEFDLLPEFAKQWSPADGVWLSWWMKYQIFAPILLLQFLNLFWYVLILRILVRAVTDAKATDVRSDDEDEGDELDAIDEGKVE</sequence>
<organism evidence="13 14">
    <name type="scientific">Somion occarium</name>
    <dbReference type="NCBI Taxonomy" id="3059160"/>
    <lineage>
        <taxon>Eukaryota</taxon>
        <taxon>Fungi</taxon>
        <taxon>Dikarya</taxon>
        <taxon>Basidiomycota</taxon>
        <taxon>Agaricomycotina</taxon>
        <taxon>Agaricomycetes</taxon>
        <taxon>Polyporales</taxon>
        <taxon>Cerrenaceae</taxon>
        <taxon>Somion</taxon>
    </lineage>
</organism>
<dbReference type="PANTHER" id="PTHR12560">
    <property type="entry name" value="LONGEVITY ASSURANCE FACTOR 1 LAG1"/>
    <property type="match status" value="1"/>
</dbReference>
<evidence type="ECO:0000259" key="12">
    <source>
        <dbReference type="PROSITE" id="PS50922"/>
    </source>
</evidence>
<feature type="region of interest" description="Disordered" evidence="10">
    <location>
        <begin position="1"/>
        <end position="50"/>
    </location>
</feature>
<evidence type="ECO:0000256" key="3">
    <source>
        <dbReference type="ARBA" id="ARBA00022679"/>
    </source>
</evidence>
<keyword evidence="14" id="KW-1185">Reference proteome</keyword>
<feature type="transmembrane region" description="Helical" evidence="11">
    <location>
        <begin position="178"/>
        <end position="201"/>
    </location>
</feature>
<evidence type="ECO:0000256" key="8">
    <source>
        <dbReference type="ARBA" id="ARBA00023180"/>
    </source>
</evidence>
<feature type="domain" description="TLC" evidence="12">
    <location>
        <begin position="167"/>
        <end position="386"/>
    </location>
</feature>
<name>A0ABP1D0S1_9APHY</name>
<dbReference type="SMART" id="SM00724">
    <property type="entry name" value="TLC"/>
    <property type="match status" value="1"/>
</dbReference>
<dbReference type="PROSITE" id="PS50922">
    <property type="entry name" value="TLC"/>
    <property type="match status" value="1"/>
</dbReference>
<evidence type="ECO:0000256" key="10">
    <source>
        <dbReference type="SAM" id="MobiDB-lite"/>
    </source>
</evidence>
<evidence type="ECO:0000313" key="13">
    <source>
        <dbReference type="EMBL" id="CAL1700744.1"/>
    </source>
</evidence>
<dbReference type="InterPro" id="IPR006634">
    <property type="entry name" value="TLC-dom"/>
</dbReference>
<protein>
    <recommendedName>
        <fullName evidence="12">TLC domain-containing protein</fullName>
    </recommendedName>
</protein>
<evidence type="ECO:0000256" key="6">
    <source>
        <dbReference type="ARBA" id="ARBA00022989"/>
    </source>
</evidence>
<keyword evidence="8" id="KW-0325">Glycoprotein</keyword>
<evidence type="ECO:0000256" key="7">
    <source>
        <dbReference type="ARBA" id="ARBA00023136"/>
    </source>
</evidence>
<keyword evidence="3" id="KW-0808">Transferase</keyword>
<comment type="similarity">
    <text evidence="2">Belongs to the sphingosine N-acyltransferase family.</text>
</comment>
<accession>A0ABP1D0S1</accession>
<gene>
    <name evidence="13" type="ORF">GFSPODELE1_LOCUS3276</name>
</gene>